<proteinExistence type="predicted"/>
<feature type="chain" id="PRO_5047096382" description="Lipoprotein" evidence="1">
    <location>
        <begin position="23"/>
        <end position="156"/>
    </location>
</feature>
<gene>
    <name evidence="2" type="ORF">M0L20_08930</name>
</gene>
<accession>A0ABT0HII5</accession>
<organism evidence="2 3">
    <name type="scientific">Spirosoma liriopis</name>
    <dbReference type="NCBI Taxonomy" id="2937440"/>
    <lineage>
        <taxon>Bacteria</taxon>
        <taxon>Pseudomonadati</taxon>
        <taxon>Bacteroidota</taxon>
        <taxon>Cytophagia</taxon>
        <taxon>Cytophagales</taxon>
        <taxon>Cytophagaceae</taxon>
        <taxon>Spirosoma</taxon>
    </lineage>
</organism>
<evidence type="ECO:0000256" key="1">
    <source>
        <dbReference type="SAM" id="SignalP"/>
    </source>
</evidence>
<dbReference type="RefSeq" id="WP_248476555.1">
    <property type="nucleotide sequence ID" value="NZ_JALPRF010000001.1"/>
</dbReference>
<protein>
    <recommendedName>
        <fullName evidence="4">Lipoprotein</fullName>
    </recommendedName>
</protein>
<evidence type="ECO:0008006" key="4">
    <source>
        <dbReference type="Google" id="ProtNLM"/>
    </source>
</evidence>
<reference evidence="2 3" key="1">
    <citation type="submission" date="2022-04" db="EMBL/GenBank/DDBJ databases">
        <title>Spirosoma sp. strain RP8 genome sequencing and assembly.</title>
        <authorList>
            <person name="Jung Y."/>
        </authorList>
    </citation>
    <scope>NUCLEOTIDE SEQUENCE [LARGE SCALE GENOMIC DNA]</scope>
    <source>
        <strain evidence="2 3">RP8</strain>
    </source>
</reference>
<comment type="caution">
    <text evidence="2">The sequence shown here is derived from an EMBL/GenBank/DDBJ whole genome shotgun (WGS) entry which is preliminary data.</text>
</comment>
<dbReference type="Proteomes" id="UP001202180">
    <property type="component" value="Unassembled WGS sequence"/>
</dbReference>
<evidence type="ECO:0000313" key="3">
    <source>
        <dbReference type="Proteomes" id="UP001202180"/>
    </source>
</evidence>
<dbReference type="EMBL" id="JALPRF010000001">
    <property type="protein sequence ID" value="MCK8491971.1"/>
    <property type="molecule type" value="Genomic_DNA"/>
</dbReference>
<sequence length="156" mass="17223">MKLRVINMLLLAALIGCTTVSPEDTPTADDLIIRTGTSFGFCVGYCVRDYTFKSTVVTLTQKESRKPPQNPEKTCQATISQTDWNALKALANLENFSKQPERLGCPDCADGGAEYIELQSGDKSHRVTFEYNGTIPGFESFVEALRAQRAAYKECP</sequence>
<keyword evidence="1" id="KW-0732">Signal</keyword>
<evidence type="ECO:0000313" key="2">
    <source>
        <dbReference type="EMBL" id="MCK8491971.1"/>
    </source>
</evidence>
<feature type="signal peptide" evidence="1">
    <location>
        <begin position="1"/>
        <end position="22"/>
    </location>
</feature>
<keyword evidence="3" id="KW-1185">Reference proteome</keyword>
<name>A0ABT0HII5_9BACT</name>
<dbReference type="PROSITE" id="PS51257">
    <property type="entry name" value="PROKAR_LIPOPROTEIN"/>
    <property type="match status" value="1"/>
</dbReference>